<dbReference type="PROSITE" id="PS51068">
    <property type="entry name" value="FPG_CAT"/>
    <property type="match status" value="1"/>
</dbReference>
<dbReference type="SUPFAM" id="SSF81624">
    <property type="entry name" value="N-terminal domain of MutM-like DNA repair proteins"/>
    <property type="match status" value="1"/>
</dbReference>
<dbReference type="SMART" id="SM00898">
    <property type="entry name" value="Fapy_DNA_glyco"/>
    <property type="match status" value="1"/>
</dbReference>
<dbReference type="SMART" id="SM01232">
    <property type="entry name" value="H2TH"/>
    <property type="match status" value="1"/>
</dbReference>
<name>A0ABY8GHW5_EDWIC</name>
<dbReference type="EC" id="3.2.2.-" evidence="12"/>
<keyword evidence="7 12" id="KW-0238">DNA-binding</keyword>
<dbReference type="InterPro" id="IPR000214">
    <property type="entry name" value="Znf_DNA_glyclase/AP_lyase"/>
</dbReference>
<evidence type="ECO:0000259" key="15">
    <source>
        <dbReference type="PROSITE" id="PS51068"/>
    </source>
</evidence>
<reference evidence="16 17" key="1">
    <citation type="submission" date="2022-02" db="EMBL/GenBank/DDBJ databases">
        <title>Phenotypic, genotypic and serological characterization of Edwardsiella ictaluri from catfish and ornamental fish species.</title>
        <authorList>
            <person name="Rose D."/>
            <person name="Tekedar H.C."/>
            <person name="Waldbieser G.C."/>
            <person name="Aarattuthodi S."/>
            <person name="Griffin M.J."/>
        </authorList>
    </citation>
    <scope>NUCLEOTIDE SEQUENCE [LARGE SCALE GENOMIC DNA]</scope>
    <source>
        <strain evidence="16 17">13 TAL-140 K3</strain>
    </source>
</reference>
<sequence>MPEGPEIRRVADELRAAVGGGTLTQVWFGVPSLQRHAAGLVGCRVTTIEARGKALLIHFSNGVSMYSHNQLYGIWRVAATGQIPPTSRSLRVRLETAERAILLYSASDIQLAPRAQILRHPFLLRIGPDVLDPALTEVQVRERLCSPAFRRRQLGALLLDQRFLAGLGNYLRVEILWQVELPPQRRATDLTPAQLTSLCHALLAVPRLSYVTRGQIDTGRHHGTLFRFRVFQREGESCERCGTTLIRAQVASRPFYGCPGCQGGLEDTSGNAKTGGSRSRRGMINAGSAVS</sequence>
<keyword evidence="17" id="KW-1185">Reference proteome</keyword>
<keyword evidence="10 12" id="KW-0511">Multifunctional enzyme</keyword>
<feature type="active site" description="Proton donor; for delta-elimination activity" evidence="12">
    <location>
        <position position="253"/>
    </location>
</feature>
<keyword evidence="6 12" id="KW-0862">Zinc</keyword>
<keyword evidence="16" id="KW-0540">Nuclease</keyword>
<keyword evidence="16" id="KW-0255">Endonuclease</keyword>
<evidence type="ECO:0000256" key="3">
    <source>
        <dbReference type="ARBA" id="ARBA00022763"/>
    </source>
</evidence>
<keyword evidence="11 12" id="KW-0326">Glycosidase</keyword>
<keyword evidence="8 12" id="KW-0234">DNA repair</keyword>
<dbReference type="Pfam" id="PF06831">
    <property type="entry name" value="H2TH"/>
    <property type="match status" value="1"/>
</dbReference>
<evidence type="ECO:0000256" key="1">
    <source>
        <dbReference type="ARBA" id="ARBA00009409"/>
    </source>
</evidence>
<feature type="active site" description="Proton donor; for beta-elimination activity" evidence="12">
    <location>
        <position position="53"/>
    </location>
</feature>
<evidence type="ECO:0000256" key="5">
    <source>
        <dbReference type="ARBA" id="ARBA00022801"/>
    </source>
</evidence>
<dbReference type="InterPro" id="IPR023713">
    <property type="entry name" value="Endonuclease-VIII"/>
</dbReference>
<feature type="compositionally biased region" description="Polar residues" evidence="13">
    <location>
        <begin position="268"/>
        <end position="277"/>
    </location>
</feature>
<feature type="initiator methionine" description="Removed" evidence="12">
    <location>
        <position position="1"/>
    </location>
</feature>
<feature type="active site" description="Schiff-base intermediate with DNA" evidence="12">
    <location>
        <position position="2"/>
    </location>
</feature>
<dbReference type="CDD" id="cd08965">
    <property type="entry name" value="EcNei-like_N"/>
    <property type="match status" value="1"/>
</dbReference>
<dbReference type="InterPro" id="IPR015886">
    <property type="entry name" value="H2TH_FPG"/>
</dbReference>
<protein>
    <recommendedName>
        <fullName evidence="12">Endonuclease 8</fullName>
    </recommendedName>
    <alternativeName>
        <fullName evidence="12">DNA glycosylase/AP lyase Nei</fullName>
        <ecNumber evidence="12">3.2.2.-</ecNumber>
        <ecNumber evidence="12">4.2.99.18</ecNumber>
    </alternativeName>
    <alternativeName>
        <fullName evidence="12">DNA-(apurinic or apyrimidinic site) lyase Nei</fullName>
    </alternativeName>
    <alternativeName>
        <fullName evidence="12">Endonuclease VIII</fullName>
    </alternativeName>
</protein>
<evidence type="ECO:0000256" key="2">
    <source>
        <dbReference type="ARBA" id="ARBA00022723"/>
    </source>
</evidence>
<evidence type="ECO:0000256" key="13">
    <source>
        <dbReference type="SAM" id="MobiDB-lite"/>
    </source>
</evidence>
<evidence type="ECO:0000256" key="6">
    <source>
        <dbReference type="ARBA" id="ARBA00022833"/>
    </source>
</evidence>
<keyword evidence="3 12" id="KW-0227">DNA damage</keyword>
<dbReference type="GeneID" id="69539761"/>
<comment type="similarity">
    <text evidence="1 12">Belongs to the FPG family.</text>
</comment>
<comment type="cofactor">
    <cofactor evidence="12">
        <name>Zn(2+)</name>
        <dbReference type="ChEBI" id="CHEBI:29105"/>
    </cofactor>
    <text evidence="12">Binds 1 zinc ion per subunit.</text>
</comment>
<dbReference type="PANTHER" id="PTHR42697:SF1">
    <property type="entry name" value="ENDONUCLEASE 8"/>
    <property type="match status" value="1"/>
</dbReference>
<accession>A0ABY8GHW5</accession>
<evidence type="ECO:0000256" key="9">
    <source>
        <dbReference type="ARBA" id="ARBA00023239"/>
    </source>
</evidence>
<dbReference type="InterPro" id="IPR012319">
    <property type="entry name" value="FPG_cat"/>
</dbReference>
<dbReference type="Gene3D" id="3.20.190.10">
    <property type="entry name" value="MutM-like, N-terminal"/>
    <property type="match status" value="1"/>
</dbReference>
<feature type="binding site" evidence="12">
    <location>
        <position position="125"/>
    </location>
    <ligand>
        <name>DNA</name>
        <dbReference type="ChEBI" id="CHEBI:16991"/>
    </ligand>
</feature>
<dbReference type="PANTHER" id="PTHR42697">
    <property type="entry name" value="ENDONUCLEASE 8"/>
    <property type="match status" value="1"/>
</dbReference>
<feature type="region of interest" description="Disordered" evidence="13">
    <location>
        <begin position="267"/>
        <end position="291"/>
    </location>
</feature>
<keyword evidence="5 12" id="KW-0378">Hydrolase</keyword>
<keyword evidence="4 12" id="KW-0863">Zinc-finger</keyword>
<evidence type="ECO:0000256" key="10">
    <source>
        <dbReference type="ARBA" id="ARBA00023268"/>
    </source>
</evidence>
<feature type="domain" description="FPG-type" evidence="14">
    <location>
        <begin position="229"/>
        <end position="263"/>
    </location>
</feature>
<organism evidence="16 17">
    <name type="scientific">Edwardsiella ictaluri</name>
    <dbReference type="NCBI Taxonomy" id="67780"/>
    <lineage>
        <taxon>Bacteria</taxon>
        <taxon>Pseudomonadati</taxon>
        <taxon>Pseudomonadota</taxon>
        <taxon>Gammaproteobacteria</taxon>
        <taxon>Enterobacterales</taxon>
        <taxon>Hafniaceae</taxon>
        <taxon>Edwardsiella</taxon>
    </lineage>
</organism>
<dbReference type="SUPFAM" id="SSF57716">
    <property type="entry name" value="Glucocorticoid receptor-like (DNA-binding domain)"/>
    <property type="match status" value="1"/>
</dbReference>
<dbReference type="InterPro" id="IPR010979">
    <property type="entry name" value="Ribosomal_uS13-like_H2TH"/>
</dbReference>
<dbReference type="EMBL" id="CP092014">
    <property type="protein sequence ID" value="WFN96903.1"/>
    <property type="molecule type" value="Genomic_DNA"/>
</dbReference>
<evidence type="ECO:0000256" key="4">
    <source>
        <dbReference type="ARBA" id="ARBA00022771"/>
    </source>
</evidence>
<dbReference type="Gene3D" id="1.10.8.50">
    <property type="match status" value="1"/>
</dbReference>
<feature type="active site" description="Proton donor" evidence="12">
    <location>
        <position position="3"/>
    </location>
</feature>
<keyword evidence="9 12" id="KW-0456">Lyase</keyword>
<evidence type="ECO:0000256" key="11">
    <source>
        <dbReference type="ARBA" id="ARBA00023295"/>
    </source>
</evidence>
<dbReference type="SUPFAM" id="SSF46946">
    <property type="entry name" value="S13-like H2TH domain"/>
    <property type="match status" value="1"/>
</dbReference>
<evidence type="ECO:0000256" key="8">
    <source>
        <dbReference type="ARBA" id="ARBA00023204"/>
    </source>
</evidence>
<feature type="binding site" evidence="12">
    <location>
        <position position="70"/>
    </location>
    <ligand>
        <name>DNA</name>
        <dbReference type="ChEBI" id="CHEBI:16991"/>
    </ligand>
</feature>
<evidence type="ECO:0000259" key="14">
    <source>
        <dbReference type="PROSITE" id="PS51066"/>
    </source>
</evidence>
<evidence type="ECO:0000313" key="17">
    <source>
        <dbReference type="Proteomes" id="UP001222680"/>
    </source>
</evidence>
<dbReference type="EC" id="4.2.99.18" evidence="12"/>
<evidence type="ECO:0000256" key="12">
    <source>
        <dbReference type="HAMAP-Rule" id="MF_01253"/>
    </source>
</evidence>
<feature type="domain" description="Formamidopyrimidine-DNA glycosylase catalytic" evidence="15">
    <location>
        <begin position="2"/>
        <end position="104"/>
    </location>
</feature>
<dbReference type="PROSITE" id="PS51066">
    <property type="entry name" value="ZF_FPG_2"/>
    <property type="match status" value="1"/>
</dbReference>
<comment type="catalytic activity">
    <reaction evidence="12">
        <text>2'-deoxyribonucleotide-(2'-deoxyribose 5'-phosphate)-2'-deoxyribonucleotide-DNA = a 3'-end 2'-deoxyribonucleotide-(2,3-dehydro-2,3-deoxyribose 5'-phosphate)-DNA + a 5'-end 5'-phospho-2'-deoxyribonucleoside-DNA + H(+)</text>
        <dbReference type="Rhea" id="RHEA:66592"/>
        <dbReference type="Rhea" id="RHEA-COMP:13180"/>
        <dbReference type="Rhea" id="RHEA-COMP:16897"/>
        <dbReference type="Rhea" id="RHEA-COMP:17067"/>
        <dbReference type="ChEBI" id="CHEBI:15378"/>
        <dbReference type="ChEBI" id="CHEBI:136412"/>
        <dbReference type="ChEBI" id="CHEBI:157695"/>
        <dbReference type="ChEBI" id="CHEBI:167181"/>
        <dbReference type="EC" id="4.2.99.18"/>
    </reaction>
</comment>
<dbReference type="Proteomes" id="UP001222680">
    <property type="component" value="Chromosome"/>
</dbReference>
<dbReference type="NCBIfam" id="NF007763">
    <property type="entry name" value="PRK10445.1"/>
    <property type="match status" value="1"/>
</dbReference>
<comment type="function">
    <text evidence="12">Involved in base excision repair of DNA damaged by oxidation or by mutagenic agents. Acts as DNA glycosylase that recognizes and removes damaged bases. Has a preference for oxidized pyrimidines, such as thymine glycol, 5,6-dihydrouracil and 5,6-dihydrothymine. Has AP (apurinic/apyrimidinic) lyase activity and introduces nicks in the DNA strand. Cleaves the DNA backbone by beta-delta elimination to generate a single-strand break at the site of the removed base with both 3'- and 5'-phosphates.</text>
</comment>
<evidence type="ECO:0000256" key="7">
    <source>
        <dbReference type="ARBA" id="ARBA00023125"/>
    </source>
</evidence>
<dbReference type="InterPro" id="IPR035937">
    <property type="entry name" value="FPG_N"/>
</dbReference>
<feature type="binding site" evidence="12">
    <location>
        <position position="169"/>
    </location>
    <ligand>
        <name>DNA</name>
        <dbReference type="ChEBI" id="CHEBI:16991"/>
    </ligand>
</feature>
<dbReference type="HAMAP" id="MF_01253">
    <property type="entry name" value="Endonuclease_8"/>
    <property type="match status" value="1"/>
</dbReference>
<dbReference type="InterPro" id="IPR044091">
    <property type="entry name" value="EcNei-like_N"/>
</dbReference>
<gene>
    <name evidence="12 16" type="primary">nei</name>
    <name evidence="16" type="ORF">MAY91_01770</name>
</gene>
<dbReference type="Pfam" id="PF01149">
    <property type="entry name" value="Fapy_DNA_glyco"/>
    <property type="match status" value="1"/>
</dbReference>
<evidence type="ECO:0000313" key="16">
    <source>
        <dbReference type="EMBL" id="WFN96903.1"/>
    </source>
</evidence>
<proteinExistence type="inferred from homology"/>
<keyword evidence="2 12" id="KW-0479">Metal-binding</keyword>
<dbReference type="GO" id="GO:0140078">
    <property type="term" value="F:class I DNA-(apurinic or apyrimidinic site) endonuclease activity"/>
    <property type="evidence" value="ECO:0007669"/>
    <property type="project" value="UniProtKB-EC"/>
</dbReference>
<dbReference type="RefSeq" id="WP_015872132.1">
    <property type="nucleotide sequence ID" value="NZ_AP028097.1"/>
</dbReference>